<comment type="caution">
    <text evidence="1">The sequence shown here is derived from an EMBL/GenBank/DDBJ whole genome shotgun (WGS) entry which is preliminary data.</text>
</comment>
<dbReference type="Pfam" id="PF10117">
    <property type="entry name" value="McrBC"/>
    <property type="match status" value="1"/>
</dbReference>
<protein>
    <submittedName>
        <fullName evidence="1">Uncharacterized protein</fullName>
    </submittedName>
</protein>
<dbReference type="PANTHER" id="PTHR38733:SF1">
    <property type="entry name" value="TYPE IV METHYL-DIRECTED RESTRICTION ENZYME ECOKMCRBC"/>
    <property type="match status" value="1"/>
</dbReference>
<reference evidence="1" key="2">
    <citation type="journal article" date="2021" name="PeerJ">
        <title>Extensive microbial diversity within the chicken gut microbiome revealed by metagenomics and culture.</title>
        <authorList>
            <person name="Gilroy R."/>
            <person name="Ravi A."/>
            <person name="Getino M."/>
            <person name="Pursley I."/>
            <person name="Horton D.L."/>
            <person name="Alikhan N.F."/>
            <person name="Baker D."/>
            <person name="Gharbi K."/>
            <person name="Hall N."/>
            <person name="Watson M."/>
            <person name="Adriaenssens E.M."/>
            <person name="Foster-Nyarko E."/>
            <person name="Jarju S."/>
            <person name="Secka A."/>
            <person name="Antonio M."/>
            <person name="Oren A."/>
            <person name="Chaudhuri R.R."/>
            <person name="La Ragione R."/>
            <person name="Hildebrand F."/>
            <person name="Pallen M.J."/>
        </authorList>
    </citation>
    <scope>NUCLEOTIDE SEQUENCE</scope>
    <source>
        <strain evidence="1">10532</strain>
    </source>
</reference>
<dbReference type="InterPro" id="IPR019292">
    <property type="entry name" value="McrC"/>
</dbReference>
<dbReference type="Proteomes" id="UP000823638">
    <property type="component" value="Unassembled WGS sequence"/>
</dbReference>
<evidence type="ECO:0000313" key="1">
    <source>
        <dbReference type="EMBL" id="MBO8457402.1"/>
    </source>
</evidence>
<proteinExistence type="predicted"/>
<dbReference type="EMBL" id="JADIMM010000058">
    <property type="protein sequence ID" value="MBO8457402.1"/>
    <property type="molecule type" value="Genomic_DNA"/>
</dbReference>
<feature type="non-terminal residue" evidence="1">
    <location>
        <position position="395"/>
    </location>
</feature>
<accession>A0A9D9HNQ6</accession>
<dbReference type="PANTHER" id="PTHR38733">
    <property type="entry name" value="PROTEIN MCRC"/>
    <property type="match status" value="1"/>
</dbReference>
<name>A0A9D9HNQ6_9SPIR</name>
<dbReference type="AlphaFoldDB" id="A0A9D9HNQ6"/>
<evidence type="ECO:0000313" key="2">
    <source>
        <dbReference type="Proteomes" id="UP000823638"/>
    </source>
</evidence>
<reference evidence="1" key="1">
    <citation type="submission" date="2020-10" db="EMBL/GenBank/DDBJ databases">
        <authorList>
            <person name="Gilroy R."/>
        </authorList>
    </citation>
    <scope>NUCLEOTIDE SEQUENCE</scope>
    <source>
        <strain evidence="1">10532</strain>
    </source>
</reference>
<sequence>MIRLKTTDNCTGKTISHMAVSGELSSDNIATAFQGLLPLSNKTLKDITDETPDLLVFPDCIENTEDRIKDLPVITVDIPLGKNGSAEAAKIKTGNIAGFIGIPSDRPEGKEVHLKITSRFVNERSGDEDKDYFLYYLLEKVFSVNLFDLKDLSRKGQFDFLLFLFPYYLKKALSRGLFKTYTFYKNNGMNIRGQIDTARHIKENTPFRGNIACNIRERTADNYLTQLIRHTIEVIRTRSFGTHILSCDKVTKNAVEDIVLSTPSYKGGERDKIIRENLKLIKHPYFTDYAALQKLCLAILSRQKVNYGADSKKIYGLLFDVAWLWEEYLAGLLKKQGFKHPQNKKGSGWLYMFENKINDTDADKKYSHIFPDFYKPGEWVLDAKYKKIIDEKIAR</sequence>
<gene>
    <name evidence="1" type="ORF">IAA81_04140</name>
</gene>
<organism evidence="1 2">
    <name type="scientific">Candidatus Gallitreponema excrementavium</name>
    <dbReference type="NCBI Taxonomy" id="2840840"/>
    <lineage>
        <taxon>Bacteria</taxon>
        <taxon>Pseudomonadati</taxon>
        <taxon>Spirochaetota</taxon>
        <taxon>Spirochaetia</taxon>
        <taxon>Spirochaetales</taxon>
        <taxon>Candidatus Gallitreponema</taxon>
    </lineage>
</organism>